<accession>A0AC34GQY0</accession>
<dbReference type="Proteomes" id="UP000887579">
    <property type="component" value="Unplaced"/>
</dbReference>
<organism evidence="1 2">
    <name type="scientific">Panagrolaimus sp. ES5</name>
    <dbReference type="NCBI Taxonomy" id="591445"/>
    <lineage>
        <taxon>Eukaryota</taxon>
        <taxon>Metazoa</taxon>
        <taxon>Ecdysozoa</taxon>
        <taxon>Nematoda</taxon>
        <taxon>Chromadorea</taxon>
        <taxon>Rhabditida</taxon>
        <taxon>Tylenchina</taxon>
        <taxon>Panagrolaimomorpha</taxon>
        <taxon>Panagrolaimoidea</taxon>
        <taxon>Panagrolaimidae</taxon>
        <taxon>Panagrolaimus</taxon>
    </lineage>
</organism>
<name>A0AC34GQY0_9BILA</name>
<reference evidence="2" key="1">
    <citation type="submission" date="2022-11" db="UniProtKB">
        <authorList>
            <consortium name="WormBaseParasite"/>
        </authorList>
    </citation>
    <scope>IDENTIFICATION</scope>
</reference>
<protein>
    <submittedName>
        <fullName evidence="2">Macro domain-containing protein</fullName>
    </submittedName>
</protein>
<evidence type="ECO:0000313" key="1">
    <source>
        <dbReference type="Proteomes" id="UP000887579"/>
    </source>
</evidence>
<evidence type="ECO:0000313" key="2">
    <source>
        <dbReference type="WBParaSite" id="ES5_v2.g6901.t1"/>
    </source>
</evidence>
<proteinExistence type="predicted"/>
<sequence length="429" mass="48563">MTSLEELNNRKYNIPIKMDEYNPEYEAVGIDLGTTECCAAVIRRNGVEFVQLDPIVSTSRTMPFFVAYDEKREKCGQIAVNRLRTKSKYVIFDSKRIIGKDFKDIIVDPLWPFKVTESDSKVQIELADREIIKSPEAVSGALLKHIKQKVDEFQGKLHDKVVIAIPSTFTPKQANATIEAAKIAGFKTINFIPEPVAAAFAYCTKMDIPNHSKIFLFDCGGGTVDVCVAEIVDNQLNVLRYNGDSYLGGRDYDTLLLNHFHAVLKHKHNIDVMASTKKYVLMQKCKEIKCTLSAVESYWLDVDEYDPENKDDVIPITKKDFEEMAESIIHTVGPIICGEVTKEKQKNLYDCYMNSLIVAAENDMRSIAFPAISTGIYGYPKYDAAVIATQAVKDFLEDEKLSEKVDEVIFCVFGEEDEEIYKELIQVFQ</sequence>
<dbReference type="WBParaSite" id="ES5_v2.g6901.t1">
    <property type="protein sequence ID" value="ES5_v2.g6901.t1"/>
    <property type="gene ID" value="ES5_v2.g6901"/>
</dbReference>